<proteinExistence type="predicted"/>
<protein>
    <submittedName>
        <fullName evidence="1">Uncharacterized protein</fullName>
    </submittedName>
</protein>
<sequence>MTQLLDLPIELIEGVFSYFQNRSDTGTNDLLQLCRTCRVLRTIAQPLLYVDVRLINKGFINHDEANTSLELIARQFSRTLESRLDLAGKVRSLSLPAVGGVKVDDLINTLHNLQVLYLGLLELTPKYPPKFLTLSNRVSVNKLYVESASHVNLANFGPLLVQPSLERGTFHSTVASYGNAFGKPLSLSHGSVLLSELILEDCFMRERCLCEFLKACKSLKSFRFRAANCLNLRFQGYHVGETFLVTPVQILEALEIHRTTLESLSLNFDTCGAGFDDENFRYPGFSSFRRLSKLCIESHRLERFEHLSPALETVRLTHAVRARMLHLFKQDPADIQQRFCPNIQSVILTVYDMETHSASYAQFIGGGYEKASSEDFHEIRSSKLKFDFVITDRSASELDEYHYGAFSKLEDE</sequence>
<evidence type="ECO:0000313" key="1">
    <source>
        <dbReference type="EMBL" id="KAF2117671.1"/>
    </source>
</evidence>
<evidence type="ECO:0000313" key="2">
    <source>
        <dbReference type="Proteomes" id="UP000799770"/>
    </source>
</evidence>
<gene>
    <name evidence="1" type="ORF">BDV96DRAFT_644022</name>
</gene>
<name>A0A6A5ZH21_9PLEO</name>
<dbReference type="OrthoDB" id="3750626at2759"/>
<dbReference type="AlphaFoldDB" id="A0A6A5ZH21"/>
<accession>A0A6A5ZH21</accession>
<reference evidence="1" key="1">
    <citation type="journal article" date="2020" name="Stud. Mycol.">
        <title>101 Dothideomycetes genomes: a test case for predicting lifestyles and emergence of pathogens.</title>
        <authorList>
            <person name="Haridas S."/>
            <person name="Albert R."/>
            <person name="Binder M."/>
            <person name="Bloem J."/>
            <person name="Labutti K."/>
            <person name="Salamov A."/>
            <person name="Andreopoulos B."/>
            <person name="Baker S."/>
            <person name="Barry K."/>
            <person name="Bills G."/>
            <person name="Bluhm B."/>
            <person name="Cannon C."/>
            <person name="Castanera R."/>
            <person name="Culley D."/>
            <person name="Daum C."/>
            <person name="Ezra D."/>
            <person name="Gonzalez J."/>
            <person name="Henrissat B."/>
            <person name="Kuo A."/>
            <person name="Liang C."/>
            <person name="Lipzen A."/>
            <person name="Lutzoni F."/>
            <person name="Magnuson J."/>
            <person name="Mondo S."/>
            <person name="Nolan M."/>
            <person name="Ohm R."/>
            <person name="Pangilinan J."/>
            <person name="Park H.-J."/>
            <person name="Ramirez L."/>
            <person name="Alfaro M."/>
            <person name="Sun H."/>
            <person name="Tritt A."/>
            <person name="Yoshinaga Y."/>
            <person name="Zwiers L.-H."/>
            <person name="Turgeon B."/>
            <person name="Goodwin S."/>
            <person name="Spatafora J."/>
            <person name="Crous P."/>
            <person name="Grigoriev I."/>
        </authorList>
    </citation>
    <scope>NUCLEOTIDE SEQUENCE</scope>
    <source>
        <strain evidence="1">CBS 627.86</strain>
    </source>
</reference>
<organism evidence="1 2">
    <name type="scientific">Lophiotrema nucula</name>
    <dbReference type="NCBI Taxonomy" id="690887"/>
    <lineage>
        <taxon>Eukaryota</taxon>
        <taxon>Fungi</taxon>
        <taxon>Dikarya</taxon>
        <taxon>Ascomycota</taxon>
        <taxon>Pezizomycotina</taxon>
        <taxon>Dothideomycetes</taxon>
        <taxon>Pleosporomycetidae</taxon>
        <taxon>Pleosporales</taxon>
        <taxon>Lophiotremataceae</taxon>
        <taxon>Lophiotrema</taxon>
    </lineage>
</organism>
<keyword evidence="2" id="KW-1185">Reference proteome</keyword>
<dbReference type="CDD" id="cd09917">
    <property type="entry name" value="F-box_SF"/>
    <property type="match status" value="1"/>
</dbReference>
<dbReference type="EMBL" id="ML977318">
    <property type="protein sequence ID" value="KAF2117671.1"/>
    <property type="molecule type" value="Genomic_DNA"/>
</dbReference>
<dbReference type="Proteomes" id="UP000799770">
    <property type="component" value="Unassembled WGS sequence"/>
</dbReference>